<dbReference type="Proteomes" id="UP000194641">
    <property type="component" value="Unassembled WGS sequence"/>
</dbReference>
<dbReference type="EMBL" id="BAMW01000019">
    <property type="protein sequence ID" value="GAN63065.1"/>
    <property type="molecule type" value="Genomic_DNA"/>
</dbReference>
<dbReference type="Proteomes" id="UP000032673">
    <property type="component" value="Unassembled WGS sequence"/>
</dbReference>
<gene>
    <name evidence="2" type="ORF">Abin_019_006</name>
    <name evidence="3" type="ORF">AIN02nite_28170</name>
    <name evidence="4" type="ORF">HK17_12700</name>
</gene>
<keyword evidence="1" id="KW-0472">Membrane</keyword>
<evidence type="ECO:0000256" key="1">
    <source>
        <dbReference type="SAM" id="Phobius"/>
    </source>
</evidence>
<reference evidence="3 7" key="4">
    <citation type="submission" date="2019-07" db="EMBL/GenBank/DDBJ databases">
        <title>Whole genome shotgun sequence of Acetobacter indonesiensis NBRC 16471.</title>
        <authorList>
            <person name="Hosoyama A."/>
            <person name="Uohara A."/>
            <person name="Ohji S."/>
            <person name="Ichikawa N."/>
        </authorList>
    </citation>
    <scope>NUCLEOTIDE SEQUENCE [LARGE SCALE GENOMIC DNA]</scope>
    <source>
        <strain evidence="3 7">NBRC 16471</strain>
    </source>
</reference>
<evidence type="ECO:0000313" key="5">
    <source>
        <dbReference type="Proteomes" id="UP000032673"/>
    </source>
</evidence>
<evidence type="ECO:0000313" key="2">
    <source>
        <dbReference type="EMBL" id="GAN63065.1"/>
    </source>
</evidence>
<organism evidence="4 6">
    <name type="scientific">Acetobacter indonesiensis</name>
    <dbReference type="NCBI Taxonomy" id="104101"/>
    <lineage>
        <taxon>Bacteria</taxon>
        <taxon>Pseudomonadati</taxon>
        <taxon>Pseudomonadota</taxon>
        <taxon>Alphaproteobacteria</taxon>
        <taxon>Acetobacterales</taxon>
        <taxon>Acetobacteraceae</taxon>
        <taxon>Acetobacter</taxon>
    </lineage>
</organism>
<dbReference type="Proteomes" id="UP000321104">
    <property type="component" value="Unassembled WGS sequence"/>
</dbReference>
<sequence>MAHLANLCAIRRPLFAGWRHTKKKSLFIRVIEPDLPILQRMVRLPTTAAAEAASLVSYQMDRIVPFPPEDILWGLTPLPSNQQTDAEFLLSVTPSPPLAPWLDAFHAAGLIPVSFANQADSSAACLPLATHGEHRQNSARTLAIIFLFLGLLLSAPFIWQSIKSHQITGQLEDLQPSRVVAETLRSRIDALTSSSNFLNREVQRVGSPLTLLANLTHALSDTTFLESLSLKDGQVMLEGQSKEAARLIGQLEHDKAINDPKFVGPLLRLPDGRGESFTLHGIYSNQASIDTPK</sequence>
<reference evidence="6" key="3">
    <citation type="submission" date="2014-06" db="EMBL/GenBank/DDBJ databases">
        <authorList>
            <person name="Winans N.J."/>
            <person name="Newell P.D."/>
            <person name="Douglas A.E."/>
        </authorList>
    </citation>
    <scope>NUCLEOTIDE SEQUENCE [LARGE SCALE GENOMIC DNA]</scope>
</reference>
<evidence type="ECO:0000313" key="4">
    <source>
        <dbReference type="EMBL" id="OUI91199.1"/>
    </source>
</evidence>
<keyword evidence="5" id="KW-1185">Reference proteome</keyword>
<keyword evidence="1" id="KW-0812">Transmembrane</keyword>
<protein>
    <submittedName>
        <fullName evidence="2">General secretion pathway protein L</fullName>
    </submittedName>
</protein>
<proteinExistence type="predicted"/>
<dbReference type="EMBL" id="JOPA01000043">
    <property type="protein sequence ID" value="OUI91199.1"/>
    <property type="molecule type" value="Genomic_DNA"/>
</dbReference>
<accession>A0A252AN37</accession>
<evidence type="ECO:0000313" key="7">
    <source>
        <dbReference type="Proteomes" id="UP000321104"/>
    </source>
</evidence>
<dbReference type="PANTHER" id="PTHR40278:SF1">
    <property type="entry name" value="DNA UTILIZATION PROTEIN HOFN"/>
    <property type="match status" value="1"/>
</dbReference>
<reference evidence="4" key="2">
    <citation type="submission" date="2014-06" db="EMBL/GenBank/DDBJ databases">
        <authorList>
            <person name="Ju J."/>
            <person name="Zhang J."/>
        </authorList>
    </citation>
    <scope>NUCLEOTIDE SEQUENCE [LARGE SCALE GENOMIC DNA]</scope>
    <source>
        <strain evidence="4">DmL_051</strain>
    </source>
</reference>
<keyword evidence="1" id="KW-1133">Transmembrane helix</keyword>
<evidence type="ECO:0000313" key="6">
    <source>
        <dbReference type="Proteomes" id="UP000194641"/>
    </source>
</evidence>
<comment type="caution">
    <text evidence="4">The sequence shown here is derived from an EMBL/GenBank/DDBJ whole genome shotgun (WGS) entry which is preliminary data.</text>
</comment>
<dbReference type="AlphaFoldDB" id="A0A252AN37"/>
<dbReference type="InterPro" id="IPR052534">
    <property type="entry name" value="Extracell_DNA_Util/SecSys_Comp"/>
</dbReference>
<dbReference type="InterPro" id="IPR007813">
    <property type="entry name" value="PilN"/>
</dbReference>
<dbReference type="Pfam" id="PF05137">
    <property type="entry name" value="PilN"/>
    <property type="match status" value="1"/>
</dbReference>
<dbReference type="EMBL" id="BJXQ01000028">
    <property type="protein sequence ID" value="GEN04792.1"/>
    <property type="molecule type" value="Genomic_DNA"/>
</dbReference>
<name>A0A252AN37_9PROT</name>
<evidence type="ECO:0000313" key="3">
    <source>
        <dbReference type="EMBL" id="GEN04792.1"/>
    </source>
</evidence>
<reference evidence="2 5" key="1">
    <citation type="submission" date="2012-11" db="EMBL/GenBank/DDBJ databases">
        <title>Whole genome sequence of Acetobacter indonesiensis 5H-1.</title>
        <authorList>
            <person name="Azuma Y."/>
            <person name="Higashiura N."/>
            <person name="Hirakawa H."/>
            <person name="Matsushita K."/>
        </authorList>
    </citation>
    <scope>NUCLEOTIDE SEQUENCE [LARGE SCALE GENOMIC DNA]</scope>
    <source>
        <strain evidence="2 5">5H-1</strain>
    </source>
</reference>
<dbReference type="PANTHER" id="PTHR40278">
    <property type="entry name" value="DNA UTILIZATION PROTEIN HOFN"/>
    <property type="match status" value="1"/>
</dbReference>
<feature type="transmembrane region" description="Helical" evidence="1">
    <location>
        <begin position="141"/>
        <end position="159"/>
    </location>
</feature>